<feature type="compositionally biased region" description="Low complexity" evidence="1">
    <location>
        <begin position="198"/>
        <end position="209"/>
    </location>
</feature>
<dbReference type="Proteomes" id="UP001303889">
    <property type="component" value="Unassembled WGS sequence"/>
</dbReference>
<sequence length="223" mass="23892">MAQPPHPINEAVNDSAQTGTCPLTWINLHEFTAAERRQRAHQRGRSTPSTNPDFHEYEAGGPVVYDLEKTLSPEELARVRNMTATLPSLKGPASLEKLSTPELVETAILMALSKAARSTVDDPGEGGPRKDNNDDDQPATTTPPNSGVGNPPDPGNLPAPETNNDQEPSFPGPPVYPSILQHRPKIPRYHPRQHPNQPSSASASTSASASPPPPSALPTFPTF</sequence>
<organism evidence="2 3">
    <name type="scientific">Staphylotrichum tortipilum</name>
    <dbReference type="NCBI Taxonomy" id="2831512"/>
    <lineage>
        <taxon>Eukaryota</taxon>
        <taxon>Fungi</taxon>
        <taxon>Dikarya</taxon>
        <taxon>Ascomycota</taxon>
        <taxon>Pezizomycotina</taxon>
        <taxon>Sordariomycetes</taxon>
        <taxon>Sordariomycetidae</taxon>
        <taxon>Sordariales</taxon>
        <taxon>Chaetomiaceae</taxon>
        <taxon>Staphylotrichum</taxon>
    </lineage>
</organism>
<dbReference type="AlphaFoldDB" id="A0AAN6MEL9"/>
<evidence type="ECO:0000256" key="1">
    <source>
        <dbReference type="SAM" id="MobiDB-lite"/>
    </source>
</evidence>
<protein>
    <submittedName>
        <fullName evidence="2">Uncharacterized protein</fullName>
    </submittedName>
</protein>
<evidence type="ECO:0000313" key="2">
    <source>
        <dbReference type="EMBL" id="KAK3898538.1"/>
    </source>
</evidence>
<dbReference type="EMBL" id="MU855920">
    <property type="protein sequence ID" value="KAK3898538.1"/>
    <property type="molecule type" value="Genomic_DNA"/>
</dbReference>
<comment type="caution">
    <text evidence="2">The sequence shown here is derived from an EMBL/GenBank/DDBJ whole genome shotgun (WGS) entry which is preliminary data.</text>
</comment>
<feature type="region of interest" description="Disordered" evidence="1">
    <location>
        <begin position="115"/>
        <end position="223"/>
    </location>
</feature>
<feature type="region of interest" description="Disordered" evidence="1">
    <location>
        <begin position="35"/>
        <end position="59"/>
    </location>
</feature>
<accession>A0AAN6MEL9</accession>
<gene>
    <name evidence="2" type="ORF">C8A05DRAFT_37872</name>
</gene>
<keyword evidence="3" id="KW-1185">Reference proteome</keyword>
<proteinExistence type="predicted"/>
<feature type="compositionally biased region" description="Polar residues" evidence="1">
    <location>
        <begin position="138"/>
        <end position="148"/>
    </location>
</feature>
<reference evidence="2" key="2">
    <citation type="submission" date="2023-05" db="EMBL/GenBank/DDBJ databases">
        <authorList>
            <consortium name="Lawrence Berkeley National Laboratory"/>
            <person name="Steindorff A."/>
            <person name="Hensen N."/>
            <person name="Bonometti L."/>
            <person name="Westerberg I."/>
            <person name="Brannstrom I.O."/>
            <person name="Guillou S."/>
            <person name="Cros-Aarteil S."/>
            <person name="Calhoun S."/>
            <person name="Haridas S."/>
            <person name="Kuo A."/>
            <person name="Mondo S."/>
            <person name="Pangilinan J."/>
            <person name="Riley R."/>
            <person name="Labutti K."/>
            <person name="Andreopoulos B."/>
            <person name="Lipzen A."/>
            <person name="Chen C."/>
            <person name="Yanf M."/>
            <person name="Daum C."/>
            <person name="Ng V."/>
            <person name="Clum A."/>
            <person name="Ohm R."/>
            <person name="Martin F."/>
            <person name="Silar P."/>
            <person name="Natvig D."/>
            <person name="Lalanne C."/>
            <person name="Gautier V."/>
            <person name="Ament-Velasquez S.L."/>
            <person name="Kruys A."/>
            <person name="Hutchinson M.I."/>
            <person name="Powell A.J."/>
            <person name="Barry K."/>
            <person name="Miller A.N."/>
            <person name="Grigoriev I.V."/>
            <person name="Debuchy R."/>
            <person name="Gladieux P."/>
            <person name="Thoren M.H."/>
            <person name="Johannesson H."/>
        </authorList>
    </citation>
    <scope>NUCLEOTIDE SEQUENCE</scope>
    <source>
        <strain evidence="2">CBS 103.79</strain>
    </source>
</reference>
<name>A0AAN6MEL9_9PEZI</name>
<reference evidence="2" key="1">
    <citation type="journal article" date="2023" name="Mol. Phylogenet. Evol.">
        <title>Genome-scale phylogeny and comparative genomics of the fungal order Sordariales.</title>
        <authorList>
            <person name="Hensen N."/>
            <person name="Bonometti L."/>
            <person name="Westerberg I."/>
            <person name="Brannstrom I.O."/>
            <person name="Guillou S."/>
            <person name="Cros-Aarteil S."/>
            <person name="Calhoun S."/>
            <person name="Haridas S."/>
            <person name="Kuo A."/>
            <person name="Mondo S."/>
            <person name="Pangilinan J."/>
            <person name="Riley R."/>
            <person name="LaButti K."/>
            <person name="Andreopoulos B."/>
            <person name="Lipzen A."/>
            <person name="Chen C."/>
            <person name="Yan M."/>
            <person name="Daum C."/>
            <person name="Ng V."/>
            <person name="Clum A."/>
            <person name="Steindorff A."/>
            <person name="Ohm R.A."/>
            <person name="Martin F."/>
            <person name="Silar P."/>
            <person name="Natvig D.O."/>
            <person name="Lalanne C."/>
            <person name="Gautier V."/>
            <person name="Ament-Velasquez S.L."/>
            <person name="Kruys A."/>
            <person name="Hutchinson M.I."/>
            <person name="Powell A.J."/>
            <person name="Barry K."/>
            <person name="Miller A.N."/>
            <person name="Grigoriev I.V."/>
            <person name="Debuchy R."/>
            <person name="Gladieux P."/>
            <person name="Hiltunen Thoren M."/>
            <person name="Johannesson H."/>
        </authorList>
    </citation>
    <scope>NUCLEOTIDE SEQUENCE</scope>
    <source>
        <strain evidence="2">CBS 103.79</strain>
    </source>
</reference>
<feature type="compositionally biased region" description="Basic residues" evidence="1">
    <location>
        <begin position="182"/>
        <end position="193"/>
    </location>
</feature>
<evidence type="ECO:0000313" key="3">
    <source>
        <dbReference type="Proteomes" id="UP001303889"/>
    </source>
</evidence>